<dbReference type="AlphaFoldDB" id="A0A816G858"/>
<protein>
    <submittedName>
        <fullName evidence="1">Uncharacterized protein</fullName>
    </submittedName>
</protein>
<dbReference type="EMBL" id="CAJNOW010019169">
    <property type="protein sequence ID" value="CAF1670863.1"/>
    <property type="molecule type" value="Genomic_DNA"/>
</dbReference>
<evidence type="ECO:0000313" key="1">
    <source>
        <dbReference type="EMBL" id="CAF1670863.1"/>
    </source>
</evidence>
<comment type="caution">
    <text evidence="1">The sequence shown here is derived from an EMBL/GenBank/DDBJ whole genome shotgun (WGS) entry which is preliminary data.</text>
</comment>
<accession>A0A816G858</accession>
<name>A0A816G858_9BILA</name>
<proteinExistence type="predicted"/>
<evidence type="ECO:0000313" key="2">
    <source>
        <dbReference type="Proteomes" id="UP000663834"/>
    </source>
</evidence>
<gene>
    <name evidence="1" type="ORF">KQP761_LOCUS34218</name>
</gene>
<reference evidence="1" key="1">
    <citation type="submission" date="2021-02" db="EMBL/GenBank/DDBJ databases">
        <authorList>
            <person name="Nowell W R."/>
        </authorList>
    </citation>
    <scope>NUCLEOTIDE SEQUENCE</scope>
</reference>
<sequence>MIFPSNGIIAINQNYLKKDMVSYQWGMLQEKIKISDSAISVYQKKYLSLYDARIPSLKKGHSFIWIIFFADYSNILSIVLFHPRFYHLHTNAAGNIRDIG</sequence>
<dbReference type="Proteomes" id="UP000663834">
    <property type="component" value="Unassembled WGS sequence"/>
</dbReference>
<organism evidence="1 2">
    <name type="scientific">Rotaria magnacalcarata</name>
    <dbReference type="NCBI Taxonomy" id="392030"/>
    <lineage>
        <taxon>Eukaryota</taxon>
        <taxon>Metazoa</taxon>
        <taxon>Spiralia</taxon>
        <taxon>Gnathifera</taxon>
        <taxon>Rotifera</taxon>
        <taxon>Eurotatoria</taxon>
        <taxon>Bdelloidea</taxon>
        <taxon>Philodinida</taxon>
        <taxon>Philodinidae</taxon>
        <taxon>Rotaria</taxon>
    </lineage>
</organism>